<dbReference type="InterPro" id="IPR012349">
    <property type="entry name" value="Split_barrel_FMN-bd"/>
</dbReference>
<gene>
    <name evidence="3" type="ORF">G647_03176</name>
</gene>
<proteinExistence type="predicted"/>
<dbReference type="EMBL" id="KB822703">
    <property type="protein sequence ID" value="ETI26399.1"/>
    <property type="molecule type" value="Genomic_DNA"/>
</dbReference>
<dbReference type="PANTHER" id="PTHR43812">
    <property type="entry name" value="BLR2425 PROTEIN"/>
    <property type="match status" value="1"/>
</dbReference>
<evidence type="ECO:0000313" key="3">
    <source>
        <dbReference type="EMBL" id="ETI26399.1"/>
    </source>
</evidence>
<feature type="region of interest" description="Disordered" evidence="1">
    <location>
        <begin position="253"/>
        <end position="272"/>
    </location>
</feature>
<feature type="domain" description="Flavin reductase like" evidence="2">
    <location>
        <begin position="19"/>
        <end position="209"/>
    </location>
</feature>
<dbReference type="PANTHER" id="PTHR43812:SF2">
    <property type="entry name" value="FLAVIN REDUCTASE LIKE DOMAIN-CONTAINING PROTEIN"/>
    <property type="match status" value="1"/>
</dbReference>
<evidence type="ECO:0000313" key="4">
    <source>
        <dbReference type="Proteomes" id="UP000030678"/>
    </source>
</evidence>
<protein>
    <recommendedName>
        <fullName evidence="2">Flavin reductase like domain-containing protein</fullName>
    </recommendedName>
</protein>
<evidence type="ECO:0000259" key="2">
    <source>
        <dbReference type="SMART" id="SM00903"/>
    </source>
</evidence>
<dbReference type="SMART" id="SM00903">
    <property type="entry name" value="Flavin_Reduct"/>
    <property type="match status" value="1"/>
</dbReference>
<evidence type="ECO:0000256" key="1">
    <source>
        <dbReference type="SAM" id="MobiDB-lite"/>
    </source>
</evidence>
<dbReference type="HOGENOM" id="CLU_059021_3_4_1"/>
<name>V9DHN8_9EURO</name>
<dbReference type="Gene3D" id="2.30.110.10">
    <property type="entry name" value="Electron Transport, Fmn-binding Protein, Chain A"/>
    <property type="match status" value="1"/>
</dbReference>
<reference evidence="3 4" key="1">
    <citation type="submission" date="2013-03" db="EMBL/GenBank/DDBJ databases">
        <title>The Genome Sequence of Cladophialophora carrionii CBS 160.54.</title>
        <authorList>
            <consortium name="The Broad Institute Genomics Platform"/>
            <person name="Cuomo C."/>
            <person name="de Hoog S."/>
            <person name="Gorbushina A."/>
            <person name="Walker B."/>
            <person name="Young S.K."/>
            <person name="Zeng Q."/>
            <person name="Gargeya S."/>
            <person name="Fitzgerald M."/>
            <person name="Haas B."/>
            <person name="Abouelleil A."/>
            <person name="Allen A.W."/>
            <person name="Alvarado L."/>
            <person name="Arachchi H.M."/>
            <person name="Berlin A.M."/>
            <person name="Chapman S.B."/>
            <person name="Gainer-Dewar J."/>
            <person name="Goldberg J."/>
            <person name="Griggs A."/>
            <person name="Gujja S."/>
            <person name="Hansen M."/>
            <person name="Howarth C."/>
            <person name="Imamovic A."/>
            <person name="Ireland A."/>
            <person name="Larimer J."/>
            <person name="McCowan C."/>
            <person name="Murphy C."/>
            <person name="Pearson M."/>
            <person name="Poon T.W."/>
            <person name="Priest M."/>
            <person name="Roberts A."/>
            <person name="Saif S."/>
            <person name="Shea T."/>
            <person name="Sisk P."/>
            <person name="Sykes S."/>
            <person name="Wortman J."/>
            <person name="Nusbaum C."/>
            <person name="Birren B."/>
        </authorList>
    </citation>
    <scope>NUCLEOTIDE SEQUENCE [LARGE SCALE GENOMIC DNA]</scope>
    <source>
        <strain evidence="3 4">CBS 160.54</strain>
    </source>
</reference>
<dbReference type="GO" id="GO:0010181">
    <property type="term" value="F:FMN binding"/>
    <property type="evidence" value="ECO:0007669"/>
    <property type="project" value="InterPro"/>
</dbReference>
<dbReference type="RefSeq" id="XP_008725744.1">
    <property type="nucleotide sequence ID" value="XM_008727522.1"/>
</dbReference>
<dbReference type="OrthoDB" id="298012at2759"/>
<dbReference type="AlphaFoldDB" id="V9DHN8"/>
<dbReference type="Proteomes" id="UP000030678">
    <property type="component" value="Unassembled WGS sequence"/>
</dbReference>
<dbReference type="GeneID" id="19981669"/>
<dbReference type="VEuPathDB" id="FungiDB:G647_03176"/>
<feature type="compositionally biased region" description="Polar residues" evidence="1">
    <location>
        <begin position="31"/>
        <end position="43"/>
    </location>
</feature>
<feature type="region of interest" description="Disordered" evidence="1">
    <location>
        <begin position="31"/>
        <end position="63"/>
    </location>
</feature>
<organism evidence="3 4">
    <name type="scientific">Cladophialophora carrionii CBS 160.54</name>
    <dbReference type="NCBI Taxonomy" id="1279043"/>
    <lineage>
        <taxon>Eukaryota</taxon>
        <taxon>Fungi</taxon>
        <taxon>Dikarya</taxon>
        <taxon>Ascomycota</taxon>
        <taxon>Pezizomycotina</taxon>
        <taxon>Eurotiomycetes</taxon>
        <taxon>Chaetothyriomycetidae</taxon>
        <taxon>Chaetothyriales</taxon>
        <taxon>Herpotrichiellaceae</taxon>
        <taxon>Cladophialophora</taxon>
    </lineage>
</organism>
<dbReference type="Pfam" id="PF01613">
    <property type="entry name" value="Flavin_Reduct"/>
    <property type="match status" value="1"/>
</dbReference>
<dbReference type="InterPro" id="IPR002563">
    <property type="entry name" value="Flavin_Rdtase-like_dom"/>
</dbReference>
<dbReference type="SUPFAM" id="SSF50475">
    <property type="entry name" value="FMN-binding split barrel"/>
    <property type="match status" value="1"/>
</dbReference>
<accession>V9DHN8</accession>
<sequence>MFYEPGKTDHNLPHDPFKACVIPRPIGWISTINPQSESNTQPTNGNGTSNGDGNDKGNDVGNSIGQANLAPFSQFNNLTFDPPYIMFSSNQTPSRQQKDTVRNVEATGVFCWQLATYALREAVNVTAEQVPYGVDEFERAGLEKEYSTVLATAVPMVKASPIKFECEYYTTLRLPGNPPMGSADVVIGKVVGIHIDEGVLTDDGKIDVSKTQPIARCGYYDYAVVKETFQMIVPGGTTDTLYGLEGNVRKHKAAREAGRRMGVSAEDEQGPP</sequence>